<dbReference type="Proteomes" id="UP000598271">
    <property type="component" value="Unassembled WGS sequence"/>
</dbReference>
<dbReference type="EMBL" id="BMXF01000007">
    <property type="protein sequence ID" value="GHB86696.1"/>
    <property type="molecule type" value="Genomic_DNA"/>
</dbReference>
<dbReference type="PROSITE" id="PS51257">
    <property type="entry name" value="PROKAR_LIPOPROTEIN"/>
    <property type="match status" value="1"/>
</dbReference>
<dbReference type="Gene3D" id="2.160.20.10">
    <property type="entry name" value="Single-stranded right-handed beta-helix, Pectin lyase-like"/>
    <property type="match status" value="1"/>
</dbReference>
<comment type="caution">
    <text evidence="1">The sequence shown here is derived from an EMBL/GenBank/DDBJ whole genome shotgun (WGS) entry which is preliminary data.</text>
</comment>
<keyword evidence="2" id="KW-1185">Reference proteome</keyword>
<sequence length="503" mass="56066">MEYKDGNYLLSIVWFATLFFLTSCAKNLVRTKTYYISNQTEFDKYSGTEFSAGSTVLFAQGAEFEGQFVVKGSGSAENPNLIAAYNPTNKTILREWTENKPVINGLGKTEAPIYLYNGQYWEINNLEVTNTNGSDEDQGLLKGIYIVAEGKGTVNNLTIKNCYIHDVNGKVGGKLRGGIHVHVLGNKVKTKFNQLLIENNVVRDVGGVGIGNQSSWGAISTETYFPWTEFVIRGNFIERTGRNSIIVRYALNPVVEYNISAESSRFDTGHSIFNFNTVGCIVQYNEAYGNTGNADEIDHGGFDADYNSTGTVIQYNYSHDNNWFCGIMRRGINSDVTIRYNISQNELMGAYLYGFPAERGLKDVKIYNNVHYFGKGKGNRVFVSGGKVRNPIETAFKNNIFYFEDAAEWGFEPESSCVFENNLFYNLPQKGDNGLTANPLFVNPGKVGAHVNMRDPELFDGYRLQGKSPAIDAGTRIQRNGGKDFSGKPLYKKLPDIGAFENE</sequence>
<evidence type="ECO:0008006" key="3">
    <source>
        <dbReference type="Google" id="ProtNLM"/>
    </source>
</evidence>
<reference evidence="1 2" key="1">
    <citation type="journal article" date="2014" name="Int. J. Syst. Evol. Microbiol.">
        <title>Complete genome sequence of Corynebacterium casei LMG S-19264T (=DSM 44701T), isolated from a smear-ripened cheese.</title>
        <authorList>
            <consortium name="US DOE Joint Genome Institute (JGI-PGF)"/>
            <person name="Walter F."/>
            <person name="Albersmeier A."/>
            <person name="Kalinowski J."/>
            <person name="Ruckert C."/>
        </authorList>
    </citation>
    <scope>NUCLEOTIDE SEQUENCE [LARGE SCALE GENOMIC DNA]</scope>
    <source>
        <strain evidence="1 2">KCTC 12866</strain>
    </source>
</reference>
<name>A0A8J3D7R1_9BACT</name>
<dbReference type="AlphaFoldDB" id="A0A8J3D7R1"/>
<protein>
    <recommendedName>
        <fullName evidence="3">Right handed beta helix domain-containing protein</fullName>
    </recommendedName>
</protein>
<evidence type="ECO:0000313" key="2">
    <source>
        <dbReference type="Proteomes" id="UP000598271"/>
    </source>
</evidence>
<dbReference type="InterPro" id="IPR012334">
    <property type="entry name" value="Pectin_lyas_fold"/>
</dbReference>
<accession>A0A8J3D7R1</accession>
<dbReference type="InterPro" id="IPR006626">
    <property type="entry name" value="PbH1"/>
</dbReference>
<proteinExistence type="predicted"/>
<gene>
    <name evidence="1" type="ORF">GCM10007390_47950</name>
</gene>
<dbReference type="SMART" id="SM00710">
    <property type="entry name" value="PbH1"/>
    <property type="match status" value="5"/>
</dbReference>
<dbReference type="SUPFAM" id="SSF51126">
    <property type="entry name" value="Pectin lyase-like"/>
    <property type="match status" value="1"/>
</dbReference>
<organism evidence="1 2">
    <name type="scientific">Persicitalea jodogahamensis</name>
    <dbReference type="NCBI Taxonomy" id="402147"/>
    <lineage>
        <taxon>Bacteria</taxon>
        <taxon>Pseudomonadati</taxon>
        <taxon>Bacteroidota</taxon>
        <taxon>Cytophagia</taxon>
        <taxon>Cytophagales</taxon>
        <taxon>Spirosomataceae</taxon>
        <taxon>Persicitalea</taxon>
    </lineage>
</organism>
<dbReference type="InterPro" id="IPR011050">
    <property type="entry name" value="Pectin_lyase_fold/virulence"/>
</dbReference>
<evidence type="ECO:0000313" key="1">
    <source>
        <dbReference type="EMBL" id="GHB86696.1"/>
    </source>
</evidence>